<protein>
    <recommendedName>
        <fullName evidence="3">HTH luxR-type domain-containing protein</fullName>
    </recommendedName>
</protein>
<organism evidence="1 2">
    <name type="scientific">Nonomuraea angiospora</name>
    <dbReference type="NCBI Taxonomy" id="46172"/>
    <lineage>
        <taxon>Bacteria</taxon>
        <taxon>Bacillati</taxon>
        <taxon>Actinomycetota</taxon>
        <taxon>Actinomycetes</taxon>
        <taxon>Streptosporangiales</taxon>
        <taxon>Streptosporangiaceae</taxon>
        <taxon>Nonomuraea</taxon>
    </lineage>
</organism>
<dbReference type="Proteomes" id="UP000633509">
    <property type="component" value="Unassembled WGS sequence"/>
</dbReference>
<evidence type="ECO:0008006" key="3">
    <source>
        <dbReference type="Google" id="ProtNLM"/>
    </source>
</evidence>
<comment type="caution">
    <text evidence="1">The sequence shown here is derived from an EMBL/GenBank/DDBJ whole genome shotgun (WGS) entry which is preliminary data.</text>
</comment>
<gene>
    <name evidence="1" type="ORF">H4W80_005001</name>
</gene>
<sequence>MVSGTIARYEAVQRLVADGRLSRGISRELELNHYTVRRYACTICLEELVASATHRRILLGWVFKPYLHQGITTYNCHNASQLFRGARPGLPQQVQTPSTGTCS</sequence>
<name>A0ABR9M1G3_9ACTN</name>
<accession>A0ABR9M1G3</accession>
<proteinExistence type="predicted"/>
<dbReference type="EMBL" id="JADBEK010000001">
    <property type="protein sequence ID" value="MBE1586743.1"/>
    <property type="molecule type" value="Genomic_DNA"/>
</dbReference>
<evidence type="ECO:0000313" key="2">
    <source>
        <dbReference type="Proteomes" id="UP000633509"/>
    </source>
</evidence>
<evidence type="ECO:0000313" key="1">
    <source>
        <dbReference type="EMBL" id="MBE1586743.1"/>
    </source>
</evidence>
<reference evidence="1 2" key="1">
    <citation type="submission" date="2020-10" db="EMBL/GenBank/DDBJ databases">
        <title>Sequencing the genomes of 1000 actinobacteria strains.</title>
        <authorList>
            <person name="Klenk H.-P."/>
        </authorList>
    </citation>
    <scope>NUCLEOTIDE SEQUENCE [LARGE SCALE GENOMIC DNA]</scope>
    <source>
        <strain evidence="1 2">DSM 43173</strain>
    </source>
</reference>
<keyword evidence="2" id="KW-1185">Reference proteome</keyword>